<protein>
    <submittedName>
        <fullName evidence="2">Uncharacterized protein</fullName>
    </submittedName>
</protein>
<evidence type="ECO:0000256" key="1">
    <source>
        <dbReference type="SAM" id="MobiDB-lite"/>
    </source>
</evidence>
<evidence type="ECO:0000313" key="3">
    <source>
        <dbReference type="Proteomes" id="UP000183567"/>
    </source>
</evidence>
<feature type="region of interest" description="Disordered" evidence="1">
    <location>
        <begin position="1"/>
        <end position="35"/>
    </location>
</feature>
<name>A0A1J8QHL7_9AGAM</name>
<organism evidence="2 3">
    <name type="scientific">Rhizopogon vesiculosus</name>
    <dbReference type="NCBI Taxonomy" id="180088"/>
    <lineage>
        <taxon>Eukaryota</taxon>
        <taxon>Fungi</taxon>
        <taxon>Dikarya</taxon>
        <taxon>Basidiomycota</taxon>
        <taxon>Agaricomycotina</taxon>
        <taxon>Agaricomycetes</taxon>
        <taxon>Agaricomycetidae</taxon>
        <taxon>Boletales</taxon>
        <taxon>Suillineae</taxon>
        <taxon>Rhizopogonaceae</taxon>
        <taxon>Rhizopogon</taxon>
    </lineage>
</organism>
<reference evidence="2 3" key="1">
    <citation type="submission" date="2016-03" db="EMBL/GenBank/DDBJ databases">
        <title>Comparative genomics of the ectomycorrhizal sister species Rhizopogon vinicolor and Rhizopogon vesiculosus (Basidiomycota: Boletales) reveals a divergence of the mating type B locus.</title>
        <authorList>
            <person name="Mujic A.B."/>
            <person name="Kuo A."/>
            <person name="Tritt A."/>
            <person name="Lipzen A."/>
            <person name="Chen C."/>
            <person name="Johnson J."/>
            <person name="Sharma A."/>
            <person name="Barry K."/>
            <person name="Grigoriev I.V."/>
            <person name="Spatafora J.W."/>
        </authorList>
    </citation>
    <scope>NUCLEOTIDE SEQUENCE [LARGE SCALE GENOMIC DNA]</scope>
    <source>
        <strain evidence="2 3">AM-OR11-056</strain>
    </source>
</reference>
<dbReference type="Proteomes" id="UP000183567">
    <property type="component" value="Unassembled WGS sequence"/>
</dbReference>
<dbReference type="AlphaFoldDB" id="A0A1J8QHL7"/>
<evidence type="ECO:0000313" key="2">
    <source>
        <dbReference type="EMBL" id="OJA11228.1"/>
    </source>
</evidence>
<proteinExistence type="predicted"/>
<accession>A0A1J8QHL7</accession>
<feature type="compositionally biased region" description="Basic and acidic residues" evidence="1">
    <location>
        <begin position="1"/>
        <end position="11"/>
    </location>
</feature>
<dbReference type="EMBL" id="LVVM01005169">
    <property type="protein sequence ID" value="OJA11228.1"/>
    <property type="molecule type" value="Genomic_DNA"/>
</dbReference>
<gene>
    <name evidence="2" type="ORF">AZE42_07888</name>
</gene>
<sequence>MLSLPHDTEYRSRRRARLSSHTRTPLTKIPPMKRSLSAGHVDTADTHHIFLIGFFGEDGARSHGMCPVADCDYHCADEF</sequence>
<keyword evidence="3" id="KW-1185">Reference proteome</keyword>
<comment type="caution">
    <text evidence="2">The sequence shown here is derived from an EMBL/GenBank/DDBJ whole genome shotgun (WGS) entry which is preliminary data.</text>
</comment>